<dbReference type="EMBL" id="RPFW01000007">
    <property type="protein sequence ID" value="TVZ00966.1"/>
    <property type="molecule type" value="Genomic_DNA"/>
</dbReference>
<dbReference type="InterPro" id="IPR002931">
    <property type="entry name" value="Transglutaminase-like"/>
</dbReference>
<dbReference type="Pfam" id="PF01841">
    <property type="entry name" value="Transglut_core"/>
    <property type="match status" value="1"/>
</dbReference>
<dbReference type="SUPFAM" id="SSF54001">
    <property type="entry name" value="Cysteine proteinases"/>
    <property type="match status" value="1"/>
</dbReference>
<organism evidence="2 3">
    <name type="scientific">Trebonia kvetii</name>
    <dbReference type="NCBI Taxonomy" id="2480626"/>
    <lineage>
        <taxon>Bacteria</taxon>
        <taxon>Bacillati</taxon>
        <taxon>Actinomycetota</taxon>
        <taxon>Actinomycetes</taxon>
        <taxon>Streptosporangiales</taxon>
        <taxon>Treboniaceae</taxon>
        <taxon>Trebonia</taxon>
    </lineage>
</organism>
<gene>
    <name evidence="2" type="ORF">EAS64_32065</name>
</gene>
<dbReference type="Pfam" id="PF08379">
    <property type="entry name" value="Bact_transglu_N"/>
    <property type="match status" value="1"/>
</dbReference>
<dbReference type="RefSeq" id="WP_145859189.1">
    <property type="nucleotide sequence ID" value="NZ_RPFW01000007.1"/>
</dbReference>
<evidence type="ECO:0000313" key="2">
    <source>
        <dbReference type="EMBL" id="TVZ00966.1"/>
    </source>
</evidence>
<protein>
    <submittedName>
        <fullName evidence="2">Transglutaminase family protein</fullName>
    </submittedName>
</protein>
<dbReference type="SMART" id="SM00460">
    <property type="entry name" value="TGc"/>
    <property type="match status" value="1"/>
</dbReference>
<comment type="caution">
    <text evidence="2">The sequence shown here is derived from an EMBL/GenBank/DDBJ whole genome shotgun (WGS) entry which is preliminary data.</text>
</comment>
<dbReference type="OrthoDB" id="9804023at2"/>
<evidence type="ECO:0000313" key="3">
    <source>
        <dbReference type="Proteomes" id="UP000460272"/>
    </source>
</evidence>
<dbReference type="PANTHER" id="PTHR33490:SF6">
    <property type="entry name" value="SLL1049 PROTEIN"/>
    <property type="match status" value="1"/>
</dbReference>
<accession>A0A6P2BRV6</accession>
<evidence type="ECO:0000259" key="1">
    <source>
        <dbReference type="SMART" id="SM00460"/>
    </source>
</evidence>
<dbReference type="InterPro" id="IPR013589">
    <property type="entry name" value="Bac_transglu_N"/>
</dbReference>
<dbReference type="AlphaFoldDB" id="A0A6P2BRV6"/>
<dbReference type="Gene3D" id="3.10.620.30">
    <property type="match status" value="1"/>
</dbReference>
<reference evidence="2 3" key="1">
    <citation type="submission" date="2018-11" db="EMBL/GenBank/DDBJ databases">
        <title>Trebonia kvetii gen.nov., sp.nov., a novel acidophilic actinobacterium, and proposal of the new actinobacterial family Treboniaceae fam. nov.</title>
        <authorList>
            <person name="Rapoport D."/>
            <person name="Sagova-Mareckova M."/>
            <person name="Sedlacek I."/>
            <person name="Provaznik J."/>
            <person name="Kralova S."/>
            <person name="Pavlinic D."/>
            <person name="Benes V."/>
            <person name="Kopecky J."/>
        </authorList>
    </citation>
    <scope>NUCLEOTIDE SEQUENCE [LARGE SCALE GENOMIC DNA]</scope>
    <source>
        <strain evidence="2 3">15Tr583</strain>
    </source>
</reference>
<proteinExistence type="predicted"/>
<feature type="domain" description="Transglutaminase-like" evidence="1">
    <location>
        <begin position="171"/>
        <end position="238"/>
    </location>
</feature>
<dbReference type="Proteomes" id="UP000460272">
    <property type="component" value="Unassembled WGS sequence"/>
</dbReference>
<keyword evidence="3" id="KW-1185">Reference proteome</keyword>
<dbReference type="InterPro" id="IPR038765">
    <property type="entry name" value="Papain-like_cys_pep_sf"/>
</dbReference>
<sequence length="283" mass="30368">MGWRLRIEHTTEVRYAGPVLTSFNEARMTPLTLPSQITLESRVTAGPGVPVWTYSDYWGTFVSVFDLPEPHDDLVIRSAATVETEPFGGPPDDADRPSWQQLRERAAGGRLLEFLLPTPLTTVAGDTSRTSIAKVAGLSPDAAAQAISARVHERVTYLPGATGVRTNAQEAWDKGQGVCQDMAQIAVSLMRAAGLPARYVSGYLHPDPKASPGSTAIGQSHAWVEYWAGSWTPLDPTSLAPVGERHVVVARGRDYADVPPLKGIYHGTAGGGMTVTVEVTRLA</sequence>
<name>A0A6P2BRV6_9ACTN</name>
<dbReference type="PANTHER" id="PTHR33490">
    <property type="entry name" value="BLR5614 PROTEIN-RELATED"/>
    <property type="match status" value="1"/>
</dbReference>